<proteinExistence type="predicted"/>
<dbReference type="OrthoDB" id="226125at2157"/>
<dbReference type="Proteomes" id="UP000002698">
    <property type="component" value="Chromosome"/>
</dbReference>
<evidence type="ECO:0000313" key="3">
    <source>
        <dbReference type="Proteomes" id="UP000002698"/>
    </source>
</evidence>
<protein>
    <submittedName>
        <fullName evidence="2">Uncharacterized protein</fullName>
    </submittedName>
</protein>
<keyword evidence="3" id="KW-1185">Reference proteome</keyword>
<dbReference type="AlphaFoldDB" id="A0A1U7EU87"/>
<organism evidence="2 3">
    <name type="scientific">Natronomonas pharaonis (strain ATCC 35678 / DSM 2160 / CIP 103997 / JCM 8858 / NBRC 14720 / NCIMB 2260 / Gabara)</name>
    <name type="common">Halobacterium pharaonis</name>
    <dbReference type="NCBI Taxonomy" id="348780"/>
    <lineage>
        <taxon>Archaea</taxon>
        <taxon>Methanobacteriati</taxon>
        <taxon>Methanobacteriota</taxon>
        <taxon>Stenosarchaea group</taxon>
        <taxon>Halobacteria</taxon>
        <taxon>Halobacteriales</taxon>
        <taxon>Natronomonadaceae</taxon>
        <taxon>Natronomonas</taxon>
    </lineage>
</organism>
<dbReference type="KEGG" id="nph:NP_0866A"/>
<dbReference type="EMBL" id="CR936257">
    <property type="protein sequence ID" value="CAI48524.1"/>
    <property type="molecule type" value="Genomic_DNA"/>
</dbReference>
<dbReference type="RefSeq" id="WP_011322160.1">
    <property type="nucleotide sequence ID" value="NC_007426.1"/>
</dbReference>
<dbReference type="EnsemblBacteria" id="CAI48524">
    <property type="protein sequence ID" value="CAI48524"/>
    <property type="gene ID" value="NP_0866A"/>
</dbReference>
<dbReference type="eggNOG" id="arCOG11364">
    <property type="taxonomic scope" value="Archaea"/>
</dbReference>
<evidence type="ECO:0000256" key="1">
    <source>
        <dbReference type="SAM" id="MobiDB-lite"/>
    </source>
</evidence>
<evidence type="ECO:0000313" key="2">
    <source>
        <dbReference type="EMBL" id="CAI48524.1"/>
    </source>
</evidence>
<dbReference type="HOGENOM" id="CLU_2857191_0_0_2"/>
<name>A0A1U7EU87_NATPD</name>
<sequence>MSTNPSMSEPRPTTEITARGRSDPWAAADPQPSLPATDIAPRQFEPTARSRLRNLMDKENAYCE</sequence>
<feature type="region of interest" description="Disordered" evidence="1">
    <location>
        <begin position="1"/>
        <end position="44"/>
    </location>
</feature>
<dbReference type="GeneID" id="41345076"/>
<reference evidence="2 3" key="1">
    <citation type="journal article" date="2005" name="Genome Res.">
        <title>Living with two extremes: conclusions from the genome sequence of Natronomonas pharaonis.</title>
        <authorList>
            <person name="Falb M."/>
            <person name="Pfeiffer F."/>
            <person name="Palm P."/>
            <person name="Rodewald K."/>
            <person name="Hickmann V."/>
            <person name="Tittor J."/>
            <person name="Oesterhelt D."/>
        </authorList>
    </citation>
    <scope>NUCLEOTIDE SEQUENCE [LARGE SCALE GENOMIC DNA]</scope>
    <source>
        <strain evidence="3">ATCC 35678 / DSM 2160 / CIP 103997 / JCM 8858 / NBRC 14720 / NCIMB 2260 / Gabara</strain>
    </source>
</reference>
<gene>
    <name evidence="2" type="ordered locus">NP_0866A</name>
</gene>
<accession>A0A1U7EU87</accession>